<protein>
    <recommendedName>
        <fullName evidence="3">Transposase</fullName>
    </recommendedName>
</protein>
<evidence type="ECO:0008006" key="3">
    <source>
        <dbReference type="Google" id="ProtNLM"/>
    </source>
</evidence>
<organism evidence="1 2">
    <name type="scientific">Marasmius crinis-equi</name>
    <dbReference type="NCBI Taxonomy" id="585013"/>
    <lineage>
        <taxon>Eukaryota</taxon>
        <taxon>Fungi</taxon>
        <taxon>Dikarya</taxon>
        <taxon>Basidiomycota</taxon>
        <taxon>Agaricomycotina</taxon>
        <taxon>Agaricomycetes</taxon>
        <taxon>Agaricomycetidae</taxon>
        <taxon>Agaricales</taxon>
        <taxon>Marasmiineae</taxon>
        <taxon>Marasmiaceae</taxon>
        <taxon>Marasmius</taxon>
    </lineage>
</organism>
<reference evidence="1 2" key="1">
    <citation type="submission" date="2024-02" db="EMBL/GenBank/DDBJ databases">
        <title>A draft genome for the cacao thread blight pathogen Marasmius crinis-equi.</title>
        <authorList>
            <person name="Cohen S.P."/>
            <person name="Baruah I.K."/>
            <person name="Amoako-Attah I."/>
            <person name="Bukari Y."/>
            <person name="Meinhardt L.W."/>
            <person name="Bailey B.A."/>
        </authorList>
    </citation>
    <scope>NUCLEOTIDE SEQUENCE [LARGE SCALE GENOMIC DNA]</scope>
    <source>
        <strain evidence="1 2">GH-76</strain>
    </source>
</reference>
<accession>A0ABR3EZY2</accession>
<keyword evidence="2" id="KW-1185">Reference proteome</keyword>
<gene>
    <name evidence="1" type="ORF">V5O48_013493</name>
</gene>
<evidence type="ECO:0000313" key="2">
    <source>
        <dbReference type="Proteomes" id="UP001465976"/>
    </source>
</evidence>
<name>A0ABR3EZY2_9AGAR</name>
<proteinExistence type="predicted"/>
<comment type="caution">
    <text evidence="1">The sequence shown here is derived from an EMBL/GenBank/DDBJ whole genome shotgun (WGS) entry which is preliminary data.</text>
</comment>
<sequence>MDDIPNFKTFEGFLGFLSAYNIILLESLIWPERYLGEPSQDRVVELYEEVKASVEELMAFPDDKMHIDLTVMVGEEIHNRDGDSPNASGKTRKYDIRNRYFVHQL</sequence>
<dbReference type="EMBL" id="JBAHYK010001326">
    <property type="protein sequence ID" value="KAL0568493.1"/>
    <property type="molecule type" value="Genomic_DNA"/>
</dbReference>
<evidence type="ECO:0000313" key="1">
    <source>
        <dbReference type="EMBL" id="KAL0568493.1"/>
    </source>
</evidence>
<dbReference type="Proteomes" id="UP001465976">
    <property type="component" value="Unassembled WGS sequence"/>
</dbReference>